<evidence type="ECO:0000313" key="4">
    <source>
        <dbReference type="EMBL" id="CAB3239518.1"/>
    </source>
</evidence>
<feature type="domain" description="DH" evidence="3">
    <location>
        <begin position="104"/>
        <end position="207"/>
    </location>
</feature>
<dbReference type="InterPro" id="IPR000219">
    <property type="entry name" value="DH_dom"/>
</dbReference>
<dbReference type="PROSITE" id="PS50010">
    <property type="entry name" value="DH_2"/>
    <property type="match status" value="1"/>
</dbReference>
<evidence type="ECO:0000313" key="6">
    <source>
        <dbReference type="Proteomes" id="UP000494106"/>
    </source>
</evidence>
<keyword evidence="1" id="KW-0344">Guanine-nucleotide releasing factor</keyword>
<protein>
    <recommendedName>
        <fullName evidence="3">DH domain-containing protein</fullName>
    </recommendedName>
</protein>
<reference evidence="6 7" key="1">
    <citation type="submission" date="2020-04" db="EMBL/GenBank/DDBJ databases">
        <authorList>
            <person name="Wallbank WR R."/>
            <person name="Pardo Diaz C."/>
            <person name="Kozak K."/>
            <person name="Martin S."/>
            <person name="Jiggins C."/>
            <person name="Moest M."/>
            <person name="Warren A I."/>
            <person name="Byers J.R.P. K."/>
            <person name="Montejo-Kovacevich G."/>
            <person name="Yen C E."/>
        </authorList>
    </citation>
    <scope>NUCLEOTIDE SEQUENCE [LARGE SCALE GENOMIC DNA]</scope>
</reference>
<name>A0A8S1A2U8_ARCPL</name>
<evidence type="ECO:0000256" key="2">
    <source>
        <dbReference type="SAM" id="Coils"/>
    </source>
</evidence>
<evidence type="ECO:0000313" key="5">
    <source>
        <dbReference type="EMBL" id="CAB3240108.1"/>
    </source>
</evidence>
<evidence type="ECO:0000259" key="3">
    <source>
        <dbReference type="PROSITE" id="PS50010"/>
    </source>
</evidence>
<dbReference type="GO" id="GO:0005737">
    <property type="term" value="C:cytoplasm"/>
    <property type="evidence" value="ECO:0007669"/>
    <property type="project" value="TreeGrafter"/>
</dbReference>
<dbReference type="Pfam" id="PF00621">
    <property type="entry name" value="RhoGEF"/>
    <property type="match status" value="1"/>
</dbReference>
<dbReference type="OrthoDB" id="2570713at2759"/>
<proteinExistence type="predicted"/>
<dbReference type="AlphaFoldDB" id="A0A8S1A2U8"/>
<feature type="coiled-coil region" evidence="2">
    <location>
        <begin position="91"/>
        <end position="118"/>
    </location>
</feature>
<dbReference type="InterPro" id="IPR035899">
    <property type="entry name" value="DBL_dom_sf"/>
</dbReference>
<organism evidence="5 7">
    <name type="scientific">Arctia plantaginis</name>
    <name type="common">Wood tiger moth</name>
    <name type="synonym">Phalaena plantaginis</name>
    <dbReference type="NCBI Taxonomy" id="874455"/>
    <lineage>
        <taxon>Eukaryota</taxon>
        <taxon>Metazoa</taxon>
        <taxon>Ecdysozoa</taxon>
        <taxon>Arthropoda</taxon>
        <taxon>Hexapoda</taxon>
        <taxon>Insecta</taxon>
        <taxon>Pterygota</taxon>
        <taxon>Neoptera</taxon>
        <taxon>Endopterygota</taxon>
        <taxon>Lepidoptera</taxon>
        <taxon>Glossata</taxon>
        <taxon>Ditrysia</taxon>
        <taxon>Noctuoidea</taxon>
        <taxon>Erebidae</taxon>
        <taxon>Arctiinae</taxon>
        <taxon>Arctia</taxon>
    </lineage>
</organism>
<keyword evidence="2" id="KW-0175">Coiled coil</keyword>
<keyword evidence="6" id="KW-1185">Reference proteome</keyword>
<evidence type="ECO:0000313" key="7">
    <source>
        <dbReference type="Proteomes" id="UP000494256"/>
    </source>
</evidence>
<dbReference type="GO" id="GO:0005085">
    <property type="term" value="F:guanyl-nucleotide exchange factor activity"/>
    <property type="evidence" value="ECO:0007669"/>
    <property type="project" value="UniProtKB-KW"/>
</dbReference>
<dbReference type="PANTHER" id="PTHR22826">
    <property type="entry name" value="RHO GUANINE EXCHANGE FACTOR-RELATED"/>
    <property type="match status" value="1"/>
</dbReference>
<dbReference type="Proteomes" id="UP000494106">
    <property type="component" value="Unassembled WGS sequence"/>
</dbReference>
<dbReference type="InterPro" id="IPR051336">
    <property type="entry name" value="RhoGEF_Guanine_NuclExch_SF"/>
</dbReference>
<dbReference type="EMBL" id="CADEBC010000503">
    <property type="protein sequence ID" value="CAB3239518.1"/>
    <property type="molecule type" value="Genomic_DNA"/>
</dbReference>
<evidence type="ECO:0000256" key="1">
    <source>
        <dbReference type="ARBA" id="ARBA00022658"/>
    </source>
</evidence>
<gene>
    <name evidence="4" type="ORF">APLA_LOCUS7806</name>
    <name evidence="5" type="ORF">APLA_LOCUS8831</name>
</gene>
<dbReference type="Proteomes" id="UP000494256">
    <property type="component" value="Unassembled WGS sequence"/>
</dbReference>
<sequence>MTNYHFIQITFAPYPRKNRHDPSLDIKGELLDTSAAKHKIKVRPKKKHPRSKVLGRSDERGRWLVRVIEDVQGGELRTRQGFVPSDVLEEKQTAEKDLNALAARRQAVVRELIETEEEFGRDMQQVVSRYMKPIDKATAPKPVFDNRELLFSNFRQICEFHNTVLLEGIKYYAGEPKMLGRALLRMEREFDKHVAYCRDEARAQHLLASDPVVKQYFQLKALGLLGRRQARLLGNQPKTRIVWMPPHLGA</sequence>
<comment type="caution">
    <text evidence="5">The sequence shown here is derived from an EMBL/GenBank/DDBJ whole genome shotgun (WGS) entry which is preliminary data.</text>
</comment>
<accession>A0A8S1A2U8</accession>
<dbReference type="Gene3D" id="1.20.900.10">
    <property type="entry name" value="Dbl homology (DH) domain"/>
    <property type="match status" value="1"/>
</dbReference>
<dbReference type="EMBL" id="CADEBD010000309">
    <property type="protein sequence ID" value="CAB3240108.1"/>
    <property type="molecule type" value="Genomic_DNA"/>
</dbReference>
<dbReference type="SUPFAM" id="SSF48065">
    <property type="entry name" value="DBL homology domain (DH-domain)"/>
    <property type="match status" value="1"/>
</dbReference>